<reference evidence="1" key="1">
    <citation type="submission" date="2020-08" db="EMBL/GenBank/DDBJ databases">
        <title>Plant Genome Project.</title>
        <authorList>
            <person name="Zhang R.-G."/>
        </authorList>
    </citation>
    <scope>NUCLEOTIDE SEQUENCE</scope>
    <source>
        <strain evidence="1">WSP0</strain>
        <tissue evidence="1">Leaf</tissue>
    </source>
</reference>
<name>A0AAV6JI55_9ERIC</name>
<dbReference type="AlphaFoldDB" id="A0AAV6JI55"/>
<dbReference type="PANTHER" id="PTHR24121">
    <property type="entry name" value="NO MECHANORECEPTOR POTENTIAL C, ISOFORM D-RELATED"/>
    <property type="match status" value="1"/>
</dbReference>
<dbReference type="EMBL" id="JACTNZ010000007">
    <property type="protein sequence ID" value="KAG5539755.1"/>
    <property type="molecule type" value="Genomic_DNA"/>
</dbReference>
<proteinExistence type="predicted"/>
<dbReference type="PANTHER" id="PTHR24121:SF21">
    <property type="entry name" value="ANKYRIN REPEAT FAMILY PROTEIN"/>
    <property type="match status" value="1"/>
</dbReference>
<gene>
    <name evidence="1" type="ORF">RHGRI_020089</name>
</gene>
<protein>
    <submittedName>
        <fullName evidence="1">Uncharacterized protein</fullName>
    </submittedName>
</protein>
<comment type="caution">
    <text evidence="1">The sequence shown here is derived from an EMBL/GenBank/DDBJ whole genome shotgun (WGS) entry which is preliminary data.</text>
</comment>
<sequence length="96" mass="10975">MAATGSSIHFIKKLVELMTPEELELINLDGYTAFRKIAGVGNVMISKLLFKKNPDLPNMWNQFGQLTLHHAAMLGQKHMVQYLLKITKERYTDKTI</sequence>
<dbReference type="InterPro" id="IPR002110">
    <property type="entry name" value="Ankyrin_rpt"/>
</dbReference>
<dbReference type="Pfam" id="PF12796">
    <property type="entry name" value="Ank_2"/>
    <property type="match status" value="1"/>
</dbReference>
<evidence type="ECO:0000313" key="1">
    <source>
        <dbReference type="EMBL" id="KAG5539755.1"/>
    </source>
</evidence>
<accession>A0AAV6JI55</accession>
<dbReference type="Gene3D" id="1.25.40.20">
    <property type="entry name" value="Ankyrin repeat-containing domain"/>
    <property type="match status" value="1"/>
</dbReference>
<dbReference type="SUPFAM" id="SSF48403">
    <property type="entry name" value="Ankyrin repeat"/>
    <property type="match status" value="1"/>
</dbReference>
<dbReference type="InterPro" id="IPR036770">
    <property type="entry name" value="Ankyrin_rpt-contain_sf"/>
</dbReference>
<organism evidence="1 2">
    <name type="scientific">Rhododendron griersonianum</name>
    <dbReference type="NCBI Taxonomy" id="479676"/>
    <lineage>
        <taxon>Eukaryota</taxon>
        <taxon>Viridiplantae</taxon>
        <taxon>Streptophyta</taxon>
        <taxon>Embryophyta</taxon>
        <taxon>Tracheophyta</taxon>
        <taxon>Spermatophyta</taxon>
        <taxon>Magnoliopsida</taxon>
        <taxon>eudicotyledons</taxon>
        <taxon>Gunneridae</taxon>
        <taxon>Pentapetalae</taxon>
        <taxon>asterids</taxon>
        <taxon>Ericales</taxon>
        <taxon>Ericaceae</taxon>
        <taxon>Ericoideae</taxon>
        <taxon>Rhodoreae</taxon>
        <taxon>Rhododendron</taxon>
    </lineage>
</organism>
<evidence type="ECO:0000313" key="2">
    <source>
        <dbReference type="Proteomes" id="UP000823749"/>
    </source>
</evidence>
<dbReference type="Proteomes" id="UP000823749">
    <property type="component" value="Chromosome 7"/>
</dbReference>
<keyword evidence="2" id="KW-1185">Reference proteome</keyword>